<dbReference type="Proteomes" id="UP000199639">
    <property type="component" value="Unassembled WGS sequence"/>
</dbReference>
<keyword evidence="6 7" id="KW-0067">ATP-binding</keyword>
<feature type="domain" description="Protein kinase" evidence="10">
    <location>
        <begin position="21"/>
        <end position="279"/>
    </location>
</feature>
<evidence type="ECO:0000256" key="3">
    <source>
        <dbReference type="ARBA" id="ARBA00022679"/>
    </source>
</evidence>
<dbReference type="PROSITE" id="PS00108">
    <property type="entry name" value="PROTEIN_KINASE_ST"/>
    <property type="match status" value="1"/>
</dbReference>
<dbReference type="SMART" id="SM00220">
    <property type="entry name" value="S_TKc"/>
    <property type="match status" value="1"/>
</dbReference>
<evidence type="ECO:0000256" key="8">
    <source>
        <dbReference type="SAM" id="MobiDB-lite"/>
    </source>
</evidence>
<dbReference type="Gene3D" id="1.10.510.10">
    <property type="entry name" value="Transferase(Phosphotransferase) domain 1"/>
    <property type="match status" value="1"/>
</dbReference>
<dbReference type="GO" id="GO:0004674">
    <property type="term" value="F:protein serine/threonine kinase activity"/>
    <property type="evidence" value="ECO:0007669"/>
    <property type="project" value="UniProtKB-KW"/>
</dbReference>
<dbReference type="EC" id="2.7.11.1" evidence="1"/>
<evidence type="ECO:0000256" key="1">
    <source>
        <dbReference type="ARBA" id="ARBA00012513"/>
    </source>
</evidence>
<keyword evidence="2 11" id="KW-0723">Serine/threonine-protein kinase</keyword>
<dbReference type="InterPro" id="IPR011009">
    <property type="entry name" value="Kinase-like_dom_sf"/>
</dbReference>
<organism evidence="11 12">
    <name type="scientific">Cryobacterium flavum</name>
    <dbReference type="NCBI Taxonomy" id="1424659"/>
    <lineage>
        <taxon>Bacteria</taxon>
        <taxon>Bacillati</taxon>
        <taxon>Actinomycetota</taxon>
        <taxon>Actinomycetes</taxon>
        <taxon>Micrococcales</taxon>
        <taxon>Microbacteriaceae</taxon>
        <taxon>Cryobacterium</taxon>
    </lineage>
</organism>
<dbReference type="RefSeq" id="WP_241983200.1">
    <property type="nucleotide sequence ID" value="NZ_FNIB01000012.1"/>
</dbReference>
<evidence type="ECO:0000259" key="10">
    <source>
        <dbReference type="PROSITE" id="PS50011"/>
    </source>
</evidence>
<keyword evidence="3" id="KW-0808">Transferase</keyword>
<dbReference type="InterPro" id="IPR008271">
    <property type="entry name" value="Ser/Thr_kinase_AS"/>
</dbReference>
<feature type="binding site" evidence="7">
    <location>
        <position position="50"/>
    </location>
    <ligand>
        <name>ATP</name>
        <dbReference type="ChEBI" id="CHEBI:30616"/>
    </ligand>
</feature>
<keyword evidence="9" id="KW-0812">Transmembrane</keyword>
<evidence type="ECO:0000256" key="9">
    <source>
        <dbReference type="SAM" id="Phobius"/>
    </source>
</evidence>
<evidence type="ECO:0000256" key="6">
    <source>
        <dbReference type="ARBA" id="ARBA00022840"/>
    </source>
</evidence>
<feature type="region of interest" description="Disordered" evidence="8">
    <location>
        <begin position="322"/>
        <end position="353"/>
    </location>
</feature>
<evidence type="ECO:0000256" key="4">
    <source>
        <dbReference type="ARBA" id="ARBA00022741"/>
    </source>
</evidence>
<dbReference type="InterPro" id="IPR000719">
    <property type="entry name" value="Prot_kinase_dom"/>
</dbReference>
<evidence type="ECO:0000256" key="7">
    <source>
        <dbReference type="PROSITE-ProRule" id="PRU10141"/>
    </source>
</evidence>
<evidence type="ECO:0000313" key="11">
    <source>
        <dbReference type="EMBL" id="SDO18457.1"/>
    </source>
</evidence>
<keyword evidence="4 7" id="KW-0547">Nucleotide-binding</keyword>
<name>A0A5E9G2L7_9MICO</name>
<proteinExistence type="predicted"/>
<dbReference type="AlphaFoldDB" id="A0A5E9G2L7"/>
<keyword evidence="9" id="KW-1133">Transmembrane helix</keyword>
<feature type="compositionally biased region" description="Polar residues" evidence="8">
    <location>
        <begin position="336"/>
        <end position="352"/>
    </location>
</feature>
<dbReference type="GO" id="GO:0005524">
    <property type="term" value="F:ATP binding"/>
    <property type="evidence" value="ECO:0007669"/>
    <property type="project" value="UniProtKB-UniRule"/>
</dbReference>
<sequence length="387" mass="41407">MQVGGAMGRRLPSAPPVLSGYTYVRPLGTGGFADVFLFEQNMPRRSVAVKVLLQDIVDADVLRSFNAEADVMARLSSHPSILTVYNASISADGRPYLVMEFCPGSYSSRERTQPLPVATVLNIAVRIACALETAHRSKVLHRDIKPSNILTTTFGGPVLGDFGIAASLASGARDEMFAMSLPWSAPEIVDERTTGTIATEVWSFGATMYSLLAERAPFELPAGSNGSRVQLKQRIGRAKYTSIGRADVPASFESALARMMSRDPAARQGSMLECAYDLQRVERDLGLPLTALEVADEAWASAGAPVDFDNHESRGAVISNVSIPTLRPGPRRSTRRPASQTREGTLPDSSDTARTRFTPLTLSLLLSSAVIVGIGATVGVLVITGLL</sequence>
<dbReference type="PROSITE" id="PS00107">
    <property type="entry name" value="PROTEIN_KINASE_ATP"/>
    <property type="match status" value="1"/>
</dbReference>
<gene>
    <name evidence="11" type="ORF">SAMN05216368_11213</name>
</gene>
<dbReference type="Pfam" id="PF00069">
    <property type="entry name" value="Pkinase"/>
    <property type="match status" value="1"/>
</dbReference>
<protein>
    <recommendedName>
        <fullName evidence="1">non-specific serine/threonine protein kinase</fullName>
        <ecNumber evidence="1">2.7.11.1</ecNumber>
    </recommendedName>
</protein>
<keyword evidence="5 11" id="KW-0418">Kinase</keyword>
<dbReference type="PROSITE" id="PS50011">
    <property type="entry name" value="PROTEIN_KINASE_DOM"/>
    <property type="match status" value="1"/>
</dbReference>
<dbReference type="InterPro" id="IPR017441">
    <property type="entry name" value="Protein_kinase_ATP_BS"/>
</dbReference>
<dbReference type="PANTHER" id="PTHR43289">
    <property type="entry name" value="MITOGEN-ACTIVATED PROTEIN KINASE KINASE KINASE 20-RELATED"/>
    <property type="match status" value="1"/>
</dbReference>
<evidence type="ECO:0000256" key="5">
    <source>
        <dbReference type="ARBA" id="ARBA00022777"/>
    </source>
</evidence>
<keyword evidence="9" id="KW-0472">Membrane</keyword>
<dbReference type="Gene3D" id="3.30.200.20">
    <property type="entry name" value="Phosphorylase Kinase, domain 1"/>
    <property type="match status" value="1"/>
</dbReference>
<evidence type="ECO:0000256" key="2">
    <source>
        <dbReference type="ARBA" id="ARBA00022527"/>
    </source>
</evidence>
<dbReference type="SUPFAM" id="SSF56112">
    <property type="entry name" value="Protein kinase-like (PK-like)"/>
    <property type="match status" value="1"/>
</dbReference>
<dbReference type="EMBL" id="FNIB01000012">
    <property type="protein sequence ID" value="SDO18457.1"/>
    <property type="molecule type" value="Genomic_DNA"/>
</dbReference>
<accession>A0A5E9G2L7</accession>
<reference evidence="11 12" key="1">
    <citation type="submission" date="2016-10" db="EMBL/GenBank/DDBJ databases">
        <authorList>
            <person name="Varghese N."/>
            <person name="Submissions S."/>
        </authorList>
    </citation>
    <scope>NUCLEOTIDE SEQUENCE [LARGE SCALE GENOMIC DNA]</scope>
    <source>
        <strain evidence="11 12">CGMCC 1.11215</strain>
    </source>
</reference>
<feature type="transmembrane region" description="Helical" evidence="9">
    <location>
        <begin position="364"/>
        <end position="386"/>
    </location>
</feature>
<dbReference type="CDD" id="cd14014">
    <property type="entry name" value="STKc_PknB_like"/>
    <property type="match status" value="1"/>
</dbReference>
<evidence type="ECO:0000313" key="12">
    <source>
        <dbReference type="Proteomes" id="UP000199639"/>
    </source>
</evidence>
<dbReference type="STRING" id="1424659.SAMN05216368_11213"/>
<dbReference type="PANTHER" id="PTHR43289:SF6">
    <property type="entry name" value="SERINE_THREONINE-PROTEIN KINASE NEKL-3"/>
    <property type="match status" value="1"/>
</dbReference>